<dbReference type="PANTHER" id="PTHR35841">
    <property type="entry name" value="PHOSPHONATES-BINDING PERIPLASMIC PROTEIN"/>
    <property type="match status" value="1"/>
</dbReference>
<dbReference type="PROSITE" id="PS51257">
    <property type="entry name" value="PROKAR_LIPOPROTEIN"/>
    <property type="match status" value="1"/>
</dbReference>
<gene>
    <name evidence="1" type="ORF">H6H03_24345</name>
</gene>
<reference evidence="1 2" key="1">
    <citation type="journal article" date="2020" name="ISME J.">
        <title>Comparative genomics reveals insights into cyanobacterial evolution and habitat adaptation.</title>
        <authorList>
            <person name="Chen M.Y."/>
            <person name="Teng W.K."/>
            <person name="Zhao L."/>
            <person name="Hu C.X."/>
            <person name="Zhou Y.K."/>
            <person name="Han B.P."/>
            <person name="Song L.R."/>
            <person name="Shu W.S."/>
        </authorList>
    </citation>
    <scope>NUCLEOTIDE SEQUENCE [LARGE SCALE GENOMIC DNA]</scope>
    <source>
        <strain evidence="1 2">FACHB-159</strain>
    </source>
</reference>
<proteinExistence type="predicted"/>
<keyword evidence="2" id="KW-1185">Reference proteome</keyword>
<comment type="caution">
    <text evidence="1">The sequence shown here is derived from an EMBL/GenBank/DDBJ whole genome shotgun (WGS) entry which is preliminary data.</text>
</comment>
<protein>
    <submittedName>
        <fullName evidence="1">PhnD/SsuA/transferrin family substrate-binding protein</fullName>
    </submittedName>
</protein>
<dbReference type="Gene3D" id="3.40.190.10">
    <property type="entry name" value="Periplasmic binding protein-like II"/>
    <property type="match status" value="2"/>
</dbReference>
<dbReference type="Pfam" id="PF12974">
    <property type="entry name" value="Phosphonate-bd"/>
    <property type="match status" value="1"/>
</dbReference>
<dbReference type="PANTHER" id="PTHR35841:SF1">
    <property type="entry name" value="PHOSPHONATES-BINDING PERIPLASMIC PROTEIN"/>
    <property type="match status" value="1"/>
</dbReference>
<organism evidence="1 2">
    <name type="scientific">Nostoc paludosum FACHB-159</name>
    <dbReference type="NCBI Taxonomy" id="2692908"/>
    <lineage>
        <taxon>Bacteria</taxon>
        <taxon>Bacillati</taxon>
        <taxon>Cyanobacteriota</taxon>
        <taxon>Cyanophyceae</taxon>
        <taxon>Nostocales</taxon>
        <taxon>Nostocaceae</taxon>
        <taxon>Nostoc</taxon>
    </lineage>
</organism>
<dbReference type="RefSeq" id="WP_190957579.1">
    <property type="nucleotide sequence ID" value="NZ_JACJTU010000026.1"/>
</dbReference>
<dbReference type="Proteomes" id="UP000637383">
    <property type="component" value="Unassembled WGS sequence"/>
</dbReference>
<evidence type="ECO:0000313" key="1">
    <source>
        <dbReference type="EMBL" id="MBD2736976.1"/>
    </source>
</evidence>
<evidence type="ECO:0000313" key="2">
    <source>
        <dbReference type="Proteomes" id="UP000637383"/>
    </source>
</evidence>
<sequence>MVFRFPRRLFLFHVLGLAFASCQPRRKFEGPLTIGVINYGGGEQIINQYAKFNTYLGEKTNSYIQLEPAFNENKAVERLEARAWSLVFAPPGLAAIAIARHQYVPLFPLVGISNLRSIFVVRKDSSISELKQLQGQTVALGQLGSATGYYFPLYNLYGTTLAEILFAPTPKAGLEFVAQGKVNACAVSEADLSLYASQFSPTEFRILFKDPHYVPLGVVLIGPNIERNRQEFIRKVMSELPSGLAQEVGYVPNGQVPDYKYMISVVDRVSSIASNLQTKPVRLFESKMPIEGTGNRQ</sequence>
<dbReference type="SUPFAM" id="SSF53850">
    <property type="entry name" value="Periplasmic binding protein-like II"/>
    <property type="match status" value="1"/>
</dbReference>
<dbReference type="EMBL" id="JACJTU010000026">
    <property type="protein sequence ID" value="MBD2736976.1"/>
    <property type="molecule type" value="Genomic_DNA"/>
</dbReference>
<accession>A0ABR8KDS0</accession>
<name>A0ABR8KDS0_9NOSO</name>